<feature type="region of interest" description="Disordered" evidence="1">
    <location>
        <begin position="1"/>
        <end position="28"/>
    </location>
</feature>
<keyword evidence="4" id="KW-1185">Reference proteome</keyword>
<evidence type="ECO:0000313" key="4">
    <source>
        <dbReference type="Proteomes" id="UP001597058"/>
    </source>
</evidence>
<proteinExistence type="predicted"/>
<evidence type="ECO:0000313" key="3">
    <source>
        <dbReference type="EMBL" id="MFD1308347.1"/>
    </source>
</evidence>
<dbReference type="RefSeq" id="WP_381236239.1">
    <property type="nucleotide sequence ID" value="NZ_JBHSKH010000026.1"/>
</dbReference>
<reference evidence="4" key="1">
    <citation type="journal article" date="2019" name="Int. J. Syst. Evol. Microbiol.">
        <title>The Global Catalogue of Microorganisms (GCM) 10K type strain sequencing project: providing services to taxonomists for standard genome sequencing and annotation.</title>
        <authorList>
            <consortium name="The Broad Institute Genomics Platform"/>
            <consortium name="The Broad Institute Genome Sequencing Center for Infectious Disease"/>
            <person name="Wu L."/>
            <person name="Ma J."/>
        </authorList>
    </citation>
    <scope>NUCLEOTIDE SEQUENCE [LARGE SCALE GENOMIC DNA]</scope>
    <source>
        <strain evidence="4">CGMCC 4.7020</strain>
    </source>
</reference>
<feature type="domain" description="eCIS core" evidence="2">
    <location>
        <begin position="123"/>
        <end position="194"/>
    </location>
</feature>
<sequence>MGLARDENTTTGKGLAPRRPRASPAFAGTAVQRMLALQSRTGNKAVAEMLRRAGHPGAQDQHQHGLGCGHQSQEPPVQRSTDGATVARAEEEDGHVRGGARDAGPEGQAALLAAAMNSSSESLPSSVVAKAGAFYRNEGLASTRVHRGAVAQRATAALGAQAMTVGNHIFLSAGTVGDEKLIGHELSHVDKNLRGLPETGHGNGAGVTVTDPKQDSERAAEKDGHAFAAGETTAPSVTVPRDAANGSHEPVQRMHEPVQRMMETGEQSEGSQAGRRIALQDQPLELSAEDHIAALPEDSEQEVLLKRGVTPTQRKHLQKEVIRGSFVSLPKMVRKPDEHATKPEREHVEGYVSQHRNEETASLIEFSTDAEIANKFASEARFGYVLTIRIKRKYLAKGATGSEHGWIAKQGAPYDIVGIERKDSLAEGVAPLTENEFREAVKKEEMAEYLLEVQDPAAMAAHMSQFEGGKKKDEAMKILGYKRSVFQD</sequence>
<feature type="compositionally biased region" description="Basic and acidic residues" evidence="1">
    <location>
        <begin position="212"/>
        <end position="225"/>
    </location>
</feature>
<evidence type="ECO:0000256" key="1">
    <source>
        <dbReference type="SAM" id="MobiDB-lite"/>
    </source>
</evidence>
<comment type="caution">
    <text evidence="3">The sequence shown here is derived from an EMBL/GenBank/DDBJ whole genome shotgun (WGS) entry which is preliminary data.</text>
</comment>
<organism evidence="3 4">
    <name type="scientific">Streptomyces kaempferi</name>
    <dbReference type="NCBI Taxonomy" id="333725"/>
    <lineage>
        <taxon>Bacteria</taxon>
        <taxon>Bacillati</taxon>
        <taxon>Actinomycetota</taxon>
        <taxon>Actinomycetes</taxon>
        <taxon>Kitasatosporales</taxon>
        <taxon>Streptomycetaceae</taxon>
        <taxon>Streptomyces</taxon>
    </lineage>
</organism>
<feature type="region of interest" description="Disordered" evidence="1">
    <location>
        <begin position="195"/>
        <end position="255"/>
    </location>
</feature>
<feature type="region of interest" description="Disordered" evidence="1">
    <location>
        <begin position="54"/>
        <end position="104"/>
    </location>
</feature>
<dbReference type="InterPro" id="IPR025295">
    <property type="entry name" value="eCIS_core_dom"/>
</dbReference>
<feature type="compositionally biased region" description="Basic and acidic residues" evidence="1">
    <location>
        <begin position="94"/>
        <end position="104"/>
    </location>
</feature>
<accession>A0ABW3XG54</accession>
<feature type="compositionally biased region" description="Polar residues" evidence="1">
    <location>
        <begin position="70"/>
        <end position="83"/>
    </location>
</feature>
<dbReference type="EMBL" id="JBHTMM010000026">
    <property type="protein sequence ID" value="MFD1308347.1"/>
    <property type="molecule type" value="Genomic_DNA"/>
</dbReference>
<dbReference type="Proteomes" id="UP001597058">
    <property type="component" value="Unassembled WGS sequence"/>
</dbReference>
<name>A0ABW3XG54_9ACTN</name>
<feature type="region of interest" description="Disordered" evidence="1">
    <location>
        <begin position="334"/>
        <end position="354"/>
    </location>
</feature>
<dbReference type="Pfam" id="PF13699">
    <property type="entry name" value="eCIS_core"/>
    <property type="match status" value="1"/>
</dbReference>
<evidence type="ECO:0000259" key="2">
    <source>
        <dbReference type="Pfam" id="PF13699"/>
    </source>
</evidence>
<protein>
    <submittedName>
        <fullName evidence="3">DUF4157 domain-containing protein</fullName>
    </submittedName>
</protein>
<gene>
    <name evidence="3" type="ORF">ACFQ5X_21125</name>
</gene>